<protein>
    <submittedName>
        <fullName evidence="1">Uncharacterized protein</fullName>
    </submittedName>
</protein>
<dbReference type="Proteomes" id="UP001281761">
    <property type="component" value="Unassembled WGS sequence"/>
</dbReference>
<keyword evidence="2" id="KW-1185">Reference proteome</keyword>
<reference evidence="1 2" key="1">
    <citation type="journal article" date="2022" name="bioRxiv">
        <title>Genomics of Preaxostyla Flagellates Illuminates Evolutionary Transitions and the Path Towards Mitochondrial Loss.</title>
        <authorList>
            <person name="Novak L.V.F."/>
            <person name="Treitli S.C."/>
            <person name="Pyrih J."/>
            <person name="Halakuc P."/>
            <person name="Pipaliya S.V."/>
            <person name="Vacek V."/>
            <person name="Brzon O."/>
            <person name="Soukal P."/>
            <person name="Eme L."/>
            <person name="Dacks J.B."/>
            <person name="Karnkowska A."/>
            <person name="Elias M."/>
            <person name="Hampl V."/>
        </authorList>
    </citation>
    <scope>NUCLEOTIDE SEQUENCE [LARGE SCALE GENOMIC DNA]</scope>
    <source>
        <strain evidence="1">NAU3</strain>
        <tissue evidence="1">Gut</tissue>
    </source>
</reference>
<comment type="caution">
    <text evidence="1">The sequence shown here is derived from an EMBL/GenBank/DDBJ whole genome shotgun (WGS) entry which is preliminary data.</text>
</comment>
<organism evidence="1 2">
    <name type="scientific">Blattamonas nauphoetae</name>
    <dbReference type="NCBI Taxonomy" id="2049346"/>
    <lineage>
        <taxon>Eukaryota</taxon>
        <taxon>Metamonada</taxon>
        <taxon>Preaxostyla</taxon>
        <taxon>Oxymonadida</taxon>
        <taxon>Blattamonas</taxon>
    </lineage>
</organism>
<dbReference type="EMBL" id="JARBJD010000471">
    <property type="protein sequence ID" value="KAK2941720.1"/>
    <property type="molecule type" value="Genomic_DNA"/>
</dbReference>
<gene>
    <name evidence="1" type="ORF">BLNAU_23365</name>
</gene>
<proteinExistence type="predicted"/>
<evidence type="ECO:0000313" key="1">
    <source>
        <dbReference type="EMBL" id="KAK2941720.1"/>
    </source>
</evidence>
<sequence length="426" mass="48583">MQKPTRRTFSLDVTAEPHPEVREAELNELLYTRNCRVVFFIEHTASRTRVQLEAVARQSSSEKQRGCRRTPTSKDLANRRVHIALFTSPEHKDGTNQRECSTLQTHNLFFFIRIVFVGREWRTLVLPSCSSGGDSSCCLVSPLQRRTSGTLQLTRRSQIVGAEKAPLLDRANRTRRPATHSMLVCPSRCGSRRNNPRRGRHIVQLHFSTRTQCLDFVLISGHGNCVSDPTTRRCVRHETWQFVISDTRHFVFSVLVCLLHIACLISSDEGTLIVSNWNGREREEEKDEREEKSEIMRPVSQFTPLSFISVCSVSVQYLSTTIQSEIKEIEEKSEKNVLSDFIIDLAGNGYDRQKKQSVGRRAVGPTAAHAYVFEHNLRHKGVHSGEIRTSTFSSLLGPKFGTQFDEFSTDFDQDCLDQRPTVSPRF</sequence>
<name>A0ABQ9WQF1_9EUKA</name>
<accession>A0ABQ9WQF1</accession>
<evidence type="ECO:0000313" key="2">
    <source>
        <dbReference type="Proteomes" id="UP001281761"/>
    </source>
</evidence>